<feature type="non-terminal residue" evidence="2">
    <location>
        <position position="771"/>
    </location>
</feature>
<dbReference type="InterPro" id="IPR000477">
    <property type="entry name" value="RT_dom"/>
</dbReference>
<dbReference type="PANTHER" id="PTHR46670:SF3">
    <property type="entry name" value="ENDONUCLEASE_EXONUCLEASE_PHOSPHATASE DOMAIN-CONTAINING PROTEIN"/>
    <property type="match status" value="1"/>
</dbReference>
<accession>A0A6S7HHP4</accession>
<evidence type="ECO:0000313" key="2">
    <source>
        <dbReference type="EMBL" id="CAB4003819.1"/>
    </source>
</evidence>
<name>A0A6S7HHP4_PARCT</name>
<keyword evidence="3" id="KW-1185">Reference proteome</keyword>
<organism evidence="2 3">
    <name type="scientific">Paramuricea clavata</name>
    <name type="common">Red gorgonian</name>
    <name type="synonym">Violescent sea-whip</name>
    <dbReference type="NCBI Taxonomy" id="317549"/>
    <lineage>
        <taxon>Eukaryota</taxon>
        <taxon>Metazoa</taxon>
        <taxon>Cnidaria</taxon>
        <taxon>Anthozoa</taxon>
        <taxon>Octocorallia</taxon>
        <taxon>Malacalcyonacea</taxon>
        <taxon>Plexauridae</taxon>
        <taxon>Paramuricea</taxon>
    </lineage>
</organism>
<evidence type="ECO:0000259" key="1">
    <source>
        <dbReference type="Pfam" id="PF00078"/>
    </source>
</evidence>
<sequence length="771" mass="89518">MNSFNEDLKVLDLDDDYDYDLPVLIDKFENTLKETLQQHAPQKRRIITLRPLSPWYNEEIGQEKRNRRKLERRWRASGLCIDRQLYVKQCETVNAMIKNAKTTYYSSVISSNAHNQKVLFSTVDKLLHRKPEKRYPTASSTTELVNKFADFFSNKITTIRQELVIDSSHCNQLNQEEQYVQCAKFINFQEVTEHEIKNIIDIVGKKSCELDPVPTKIFQSRQKTLLPIITKISNESLRSGCMPGKLKEAVLEPKLKKDSLEYEEYTNFRPISNLKLLSKVIEKAAVGQLLEHLANNNLEEPFQSAYKVNVFIAWKQPYYYDILVAIDNHKCVVLLLLDMSAAFDTVDHEILLQRMFKRFGIDGQERAKDLISNDLLDQCCVKLALLETDVINVERNKSQLRKLARVLIYKHSEVYALVKLINTIMGILVKYRKETLTGDNTLDLILTNWNDYNLSERPAVNEVNEHNLGITETWLPIEQSLSNHIIRDFCPKGYKMVHIPRSSSQRGGGVGILHKDTLDLKITETVNTFASFECIERLLKLDSTWIRVVVVYRPPVSSVNALSVSMFLKKHVPLRSKTVTLHPQAEWFDAKLLIEKRAKRKLERKFRLSNSPEDIRQFNEHSEYYSHLLVTTRQKFYTDKIEANYGDQKVLFQVLDKLLHRFESSCETVEKLEYFSSVSEHQIENIIRLTNNKSCELDPIPTWLLKQCIPVLLPIITKIVNLSLHDAFMPTLFKQAFLTPILKNISLSTDEENSFRPISNLSYVSKLIEKV</sequence>
<protein>
    <recommendedName>
        <fullName evidence="1">Reverse transcriptase domain-containing protein</fullName>
    </recommendedName>
</protein>
<comment type="caution">
    <text evidence="2">The sequence shown here is derived from an EMBL/GenBank/DDBJ whole genome shotgun (WGS) entry which is preliminary data.</text>
</comment>
<dbReference type="PANTHER" id="PTHR46670">
    <property type="entry name" value="ENDO/EXONUCLEASE/PHOSPHATASE DOMAIN-CONTAINING PROTEIN"/>
    <property type="match status" value="1"/>
</dbReference>
<reference evidence="2" key="1">
    <citation type="submission" date="2020-04" db="EMBL/GenBank/DDBJ databases">
        <authorList>
            <person name="Alioto T."/>
            <person name="Alioto T."/>
            <person name="Gomez Garrido J."/>
        </authorList>
    </citation>
    <scope>NUCLEOTIDE SEQUENCE</scope>
    <source>
        <strain evidence="2">A484AB</strain>
    </source>
</reference>
<dbReference type="AlphaFoldDB" id="A0A6S7HHP4"/>
<dbReference type="OrthoDB" id="10067249at2759"/>
<dbReference type="EMBL" id="CACRXK020004734">
    <property type="protein sequence ID" value="CAB4003819.1"/>
    <property type="molecule type" value="Genomic_DNA"/>
</dbReference>
<feature type="domain" description="Reverse transcriptase" evidence="1">
    <location>
        <begin position="258"/>
        <end position="364"/>
    </location>
</feature>
<dbReference type="InterPro" id="IPR036691">
    <property type="entry name" value="Endo/exonu/phosph_ase_sf"/>
</dbReference>
<evidence type="ECO:0000313" key="3">
    <source>
        <dbReference type="Proteomes" id="UP001152795"/>
    </source>
</evidence>
<proteinExistence type="predicted"/>
<dbReference type="Pfam" id="PF00078">
    <property type="entry name" value="RVT_1"/>
    <property type="match status" value="1"/>
</dbReference>
<dbReference type="Proteomes" id="UP001152795">
    <property type="component" value="Unassembled WGS sequence"/>
</dbReference>
<dbReference type="Gene3D" id="3.60.10.10">
    <property type="entry name" value="Endonuclease/exonuclease/phosphatase"/>
    <property type="match status" value="1"/>
</dbReference>
<gene>
    <name evidence="2" type="ORF">PACLA_8A071074</name>
</gene>